<name>A0A917TA21_9ACTN</name>
<evidence type="ECO:0000313" key="2">
    <source>
        <dbReference type="EMBL" id="GGM13034.1"/>
    </source>
</evidence>
<comment type="caution">
    <text evidence="2">The sequence shown here is derived from an EMBL/GenBank/DDBJ whole genome shotgun (WGS) entry which is preliminary data.</text>
</comment>
<dbReference type="Gene3D" id="1.10.10.10">
    <property type="entry name" value="Winged helix-like DNA-binding domain superfamily/Winged helix DNA-binding domain"/>
    <property type="match status" value="1"/>
</dbReference>
<dbReference type="GO" id="GO:0003677">
    <property type="term" value="F:DNA binding"/>
    <property type="evidence" value="ECO:0007669"/>
    <property type="project" value="InterPro"/>
</dbReference>
<dbReference type="InterPro" id="IPR036388">
    <property type="entry name" value="WH-like_DNA-bd_sf"/>
</dbReference>
<protein>
    <recommendedName>
        <fullName evidence="4">ArsR family transcriptional regulator</fullName>
    </recommendedName>
</protein>
<evidence type="ECO:0000313" key="3">
    <source>
        <dbReference type="Proteomes" id="UP000655208"/>
    </source>
</evidence>
<organism evidence="2 3">
    <name type="scientific">Nakamurella endophytica</name>
    <dbReference type="NCBI Taxonomy" id="1748367"/>
    <lineage>
        <taxon>Bacteria</taxon>
        <taxon>Bacillati</taxon>
        <taxon>Actinomycetota</taxon>
        <taxon>Actinomycetes</taxon>
        <taxon>Nakamurellales</taxon>
        <taxon>Nakamurellaceae</taxon>
        <taxon>Nakamurella</taxon>
    </lineage>
</organism>
<dbReference type="Proteomes" id="UP000655208">
    <property type="component" value="Unassembled WGS sequence"/>
</dbReference>
<evidence type="ECO:0000256" key="1">
    <source>
        <dbReference type="SAM" id="MobiDB-lite"/>
    </source>
</evidence>
<accession>A0A917TA21</accession>
<dbReference type="InterPro" id="IPR011991">
    <property type="entry name" value="ArsR-like_HTH"/>
</dbReference>
<keyword evidence="3" id="KW-1185">Reference proteome</keyword>
<proteinExistence type="predicted"/>
<dbReference type="SUPFAM" id="SSF46785">
    <property type="entry name" value="Winged helix' DNA-binding domain"/>
    <property type="match status" value="1"/>
</dbReference>
<dbReference type="AlphaFoldDB" id="A0A917TA21"/>
<dbReference type="Pfam" id="PF12840">
    <property type="entry name" value="HTH_20"/>
    <property type="match status" value="1"/>
</dbReference>
<gene>
    <name evidence="2" type="ORF">GCM10011594_36180</name>
</gene>
<dbReference type="CDD" id="cd00090">
    <property type="entry name" value="HTH_ARSR"/>
    <property type="match status" value="1"/>
</dbReference>
<reference evidence="2" key="1">
    <citation type="journal article" date="2014" name="Int. J. Syst. Evol. Microbiol.">
        <title>Complete genome sequence of Corynebacterium casei LMG S-19264T (=DSM 44701T), isolated from a smear-ripened cheese.</title>
        <authorList>
            <consortium name="US DOE Joint Genome Institute (JGI-PGF)"/>
            <person name="Walter F."/>
            <person name="Albersmeier A."/>
            <person name="Kalinowski J."/>
            <person name="Ruckert C."/>
        </authorList>
    </citation>
    <scope>NUCLEOTIDE SEQUENCE</scope>
    <source>
        <strain evidence="2">CGMCC 4.7308</strain>
    </source>
</reference>
<sequence>MPGVTSAQPAEPPGLAAGPRVPATDGERRALASVVRLRILRMCLYEPLTNKQIAQRLRRDPASVLHHVRTLVNHGFLQAGDPRSGPRGSREVPYRATGKSWRLDYGAPDGGPDPAADPVGDTMLQAFLDEVAQAPRGERSITRLGLQLTSEHHTELVDRLEALFREFAARPADPDGDRWSVFLEVHPDPDGDG</sequence>
<dbReference type="EMBL" id="BMNA01000011">
    <property type="protein sequence ID" value="GGM13034.1"/>
    <property type="molecule type" value="Genomic_DNA"/>
</dbReference>
<dbReference type="GO" id="GO:0006355">
    <property type="term" value="P:regulation of DNA-templated transcription"/>
    <property type="evidence" value="ECO:0007669"/>
    <property type="project" value="InterPro"/>
</dbReference>
<dbReference type="InterPro" id="IPR036390">
    <property type="entry name" value="WH_DNA-bd_sf"/>
</dbReference>
<evidence type="ECO:0008006" key="4">
    <source>
        <dbReference type="Google" id="ProtNLM"/>
    </source>
</evidence>
<reference evidence="2" key="2">
    <citation type="submission" date="2020-09" db="EMBL/GenBank/DDBJ databases">
        <authorList>
            <person name="Sun Q."/>
            <person name="Zhou Y."/>
        </authorList>
    </citation>
    <scope>NUCLEOTIDE SEQUENCE</scope>
    <source>
        <strain evidence="2">CGMCC 4.7308</strain>
    </source>
</reference>
<feature type="region of interest" description="Disordered" evidence="1">
    <location>
        <begin position="1"/>
        <end position="23"/>
    </location>
</feature>